<dbReference type="Proteomes" id="UP000767446">
    <property type="component" value="Unassembled WGS sequence"/>
</dbReference>
<organism evidence="1 2">
    <name type="scientific">Gomphosphaeria aponina SAG 52.96 = DSM 107014</name>
    <dbReference type="NCBI Taxonomy" id="1521640"/>
    <lineage>
        <taxon>Bacteria</taxon>
        <taxon>Bacillati</taxon>
        <taxon>Cyanobacteriota</taxon>
        <taxon>Cyanophyceae</taxon>
        <taxon>Oscillatoriophycideae</taxon>
        <taxon>Chroococcales</taxon>
        <taxon>Gomphosphaeriaceae</taxon>
        <taxon>Gomphosphaeria</taxon>
    </lineage>
</organism>
<evidence type="ECO:0008006" key="3">
    <source>
        <dbReference type="Google" id="ProtNLM"/>
    </source>
</evidence>
<dbReference type="InterPro" id="IPR027417">
    <property type="entry name" value="P-loop_NTPase"/>
</dbReference>
<proteinExistence type="predicted"/>
<comment type="caution">
    <text evidence="1">The sequence shown here is derived from an EMBL/GenBank/DDBJ whole genome shotgun (WGS) entry which is preliminary data.</text>
</comment>
<reference evidence="1" key="1">
    <citation type="submission" date="2021-02" db="EMBL/GenBank/DDBJ databases">
        <title>Metagenome analyses of Stigonema ocellatum DSM 106950, Chlorogloea purpurea SAG 13.99 and Gomphosphaeria aponina DSM 107014.</title>
        <authorList>
            <person name="Marter P."/>
            <person name="Huang S."/>
        </authorList>
    </citation>
    <scope>NUCLEOTIDE SEQUENCE</scope>
    <source>
        <strain evidence="1">JP213</strain>
    </source>
</reference>
<protein>
    <recommendedName>
        <fullName evidence="3">Serine kinase</fullName>
    </recommendedName>
</protein>
<gene>
    <name evidence="1" type="ORF">DSM107014_15995</name>
</gene>
<dbReference type="SUPFAM" id="SSF53795">
    <property type="entry name" value="PEP carboxykinase-like"/>
    <property type="match status" value="1"/>
</dbReference>
<dbReference type="AlphaFoldDB" id="A0A941GS57"/>
<evidence type="ECO:0000313" key="1">
    <source>
        <dbReference type="EMBL" id="MBR8829374.1"/>
    </source>
</evidence>
<sequence length="304" mass="33756">MFFYQAYGLNIHSEFPLPELIEGGEKQDIYIQKGKVKPPELKPTSIKRQGIEALYGGTTQAAYLRWQGIGNFLAKDGSNLIVDPDADNIEPQLLNLYIVSEALGLILYQKGLFLLHASAVKIGEEVVIFAGPPGAGKSTIAATFARCGYTVLADDLVAIAPDYQDKTVVFPAFPQIKIWPKTVKALGYDQSTLPTLFPGSSKRVIIQKENFPVKALPLTSIFILKEGEKLNISKMMGMEAFFSLARFFPCPSAMLEGVYLNQHFEQCDDLLKNVAIWQLENPKNFQTLKNLITLVHQTNSNNLL</sequence>
<accession>A0A941GS57</accession>
<name>A0A941GS57_9CHRO</name>
<evidence type="ECO:0000313" key="2">
    <source>
        <dbReference type="Proteomes" id="UP000767446"/>
    </source>
</evidence>
<dbReference type="Gene3D" id="3.40.50.300">
    <property type="entry name" value="P-loop containing nucleotide triphosphate hydrolases"/>
    <property type="match status" value="1"/>
</dbReference>
<dbReference type="EMBL" id="JADQBC010000129">
    <property type="protein sequence ID" value="MBR8829374.1"/>
    <property type="molecule type" value="Genomic_DNA"/>
</dbReference>